<dbReference type="AlphaFoldDB" id="A0A382L1H8"/>
<reference evidence="3" key="1">
    <citation type="submission" date="2018-05" db="EMBL/GenBank/DDBJ databases">
        <authorList>
            <person name="Lanie J.A."/>
            <person name="Ng W.-L."/>
            <person name="Kazmierczak K.M."/>
            <person name="Andrzejewski T.M."/>
            <person name="Davidsen T.M."/>
            <person name="Wayne K.J."/>
            <person name="Tettelin H."/>
            <person name="Glass J.I."/>
            <person name="Rusch D."/>
            <person name="Podicherti R."/>
            <person name="Tsui H.-C.T."/>
            <person name="Winkler M.E."/>
        </authorList>
    </citation>
    <scope>NUCLEOTIDE SEQUENCE</scope>
</reference>
<feature type="non-terminal residue" evidence="3">
    <location>
        <position position="303"/>
    </location>
</feature>
<organism evidence="3">
    <name type="scientific">marine metagenome</name>
    <dbReference type="NCBI Taxonomy" id="408172"/>
    <lineage>
        <taxon>unclassified sequences</taxon>
        <taxon>metagenomes</taxon>
        <taxon>ecological metagenomes</taxon>
    </lineage>
</organism>
<gene>
    <name evidence="3" type="ORF">METZ01_LOCUS282499</name>
</gene>
<feature type="transmembrane region" description="Helical" evidence="2">
    <location>
        <begin position="114"/>
        <end position="141"/>
    </location>
</feature>
<evidence type="ECO:0000256" key="2">
    <source>
        <dbReference type="SAM" id="Phobius"/>
    </source>
</evidence>
<keyword evidence="2" id="KW-1133">Transmembrane helix</keyword>
<feature type="transmembrane region" description="Helical" evidence="2">
    <location>
        <begin position="70"/>
        <end position="93"/>
    </location>
</feature>
<keyword evidence="2" id="KW-0472">Membrane</keyword>
<dbReference type="PROSITE" id="PS51257">
    <property type="entry name" value="PROKAR_LIPOPROTEIN"/>
    <property type="match status" value="1"/>
</dbReference>
<sequence>MTRGVLRGFVLVVVLTTFSGCSHDTFECGNGHEISNDKVNDGIGDCQGYWESGTVGTGIYTEGREDERHIGAIAGIFYFLSSIFTCVASYMIVRGIFDSRRGSKGRLGWGDFTTVLGYTVLFILAWMVLVRVFESVLQLIFQVSHRGYLQIKSDHVAAVGNYGWEITLLLAIVIGFGFSKQKEANAILVEKVRRQHEQSVEYHENKKKLAKRWRKRNIKQAEKDLRPLKNNGWLEPENARGMSADDHLSLQKWVKKYAGLAYGGPDYDWAMANPSEYKVKIPDVKLARDALNEKIQAVKEQER</sequence>
<dbReference type="CDD" id="cd00112">
    <property type="entry name" value="LDLa"/>
    <property type="match status" value="1"/>
</dbReference>
<keyword evidence="1" id="KW-1015">Disulfide bond</keyword>
<feature type="transmembrane region" description="Helical" evidence="2">
    <location>
        <begin position="161"/>
        <end position="178"/>
    </location>
</feature>
<keyword evidence="2" id="KW-0812">Transmembrane</keyword>
<proteinExistence type="predicted"/>
<evidence type="ECO:0000313" key="3">
    <source>
        <dbReference type="EMBL" id="SVC29645.1"/>
    </source>
</evidence>
<protein>
    <submittedName>
        <fullName evidence="3">Uncharacterized protein</fullName>
    </submittedName>
</protein>
<evidence type="ECO:0000256" key="1">
    <source>
        <dbReference type="ARBA" id="ARBA00023157"/>
    </source>
</evidence>
<name>A0A382L1H8_9ZZZZ</name>
<dbReference type="InterPro" id="IPR002172">
    <property type="entry name" value="LDrepeatLR_classA_rpt"/>
</dbReference>
<dbReference type="EMBL" id="UINC01083695">
    <property type="protein sequence ID" value="SVC29645.1"/>
    <property type="molecule type" value="Genomic_DNA"/>
</dbReference>
<accession>A0A382L1H8</accession>